<keyword evidence="3" id="KW-1185">Reference proteome</keyword>
<comment type="caution">
    <text evidence="2">The sequence shown here is derived from an EMBL/GenBank/DDBJ whole genome shotgun (WGS) entry which is preliminary data.</text>
</comment>
<proteinExistence type="predicted"/>
<accession>A0A4U5MKW1</accession>
<feature type="region of interest" description="Disordered" evidence="1">
    <location>
        <begin position="188"/>
        <end position="216"/>
    </location>
</feature>
<dbReference type="STRING" id="34508.A0A4U5MKW1"/>
<evidence type="ECO:0000256" key="1">
    <source>
        <dbReference type="SAM" id="MobiDB-lite"/>
    </source>
</evidence>
<feature type="compositionally biased region" description="Low complexity" evidence="1">
    <location>
        <begin position="196"/>
        <end position="216"/>
    </location>
</feature>
<feature type="compositionally biased region" description="Polar residues" evidence="1">
    <location>
        <begin position="312"/>
        <end position="321"/>
    </location>
</feature>
<reference evidence="2 3" key="1">
    <citation type="journal article" date="2015" name="Genome Biol.">
        <title>Comparative genomics of Steinernema reveals deeply conserved gene regulatory networks.</title>
        <authorList>
            <person name="Dillman A.R."/>
            <person name="Macchietto M."/>
            <person name="Porter C.F."/>
            <person name="Rogers A."/>
            <person name="Williams B."/>
            <person name="Antoshechkin I."/>
            <person name="Lee M.M."/>
            <person name="Goodwin Z."/>
            <person name="Lu X."/>
            <person name="Lewis E.E."/>
            <person name="Goodrich-Blair H."/>
            <person name="Stock S.P."/>
            <person name="Adams B.J."/>
            <person name="Sternberg P.W."/>
            <person name="Mortazavi A."/>
        </authorList>
    </citation>
    <scope>NUCLEOTIDE SEQUENCE [LARGE SCALE GENOMIC DNA]</scope>
    <source>
        <strain evidence="2 3">ALL</strain>
    </source>
</reference>
<dbReference type="Proteomes" id="UP000298663">
    <property type="component" value="Unassembled WGS sequence"/>
</dbReference>
<dbReference type="AlphaFoldDB" id="A0A4U5MKW1"/>
<evidence type="ECO:0000313" key="3">
    <source>
        <dbReference type="Proteomes" id="UP000298663"/>
    </source>
</evidence>
<feature type="compositionally biased region" description="Low complexity" evidence="1">
    <location>
        <begin position="257"/>
        <end position="286"/>
    </location>
</feature>
<name>A0A4U5MKW1_STECR</name>
<feature type="region of interest" description="Disordered" evidence="1">
    <location>
        <begin position="256"/>
        <end position="340"/>
    </location>
</feature>
<feature type="region of interest" description="Disordered" evidence="1">
    <location>
        <begin position="355"/>
        <end position="404"/>
    </location>
</feature>
<organism evidence="2 3">
    <name type="scientific">Steinernema carpocapsae</name>
    <name type="common">Entomopathogenic nematode</name>
    <dbReference type="NCBI Taxonomy" id="34508"/>
    <lineage>
        <taxon>Eukaryota</taxon>
        <taxon>Metazoa</taxon>
        <taxon>Ecdysozoa</taxon>
        <taxon>Nematoda</taxon>
        <taxon>Chromadorea</taxon>
        <taxon>Rhabditida</taxon>
        <taxon>Tylenchina</taxon>
        <taxon>Panagrolaimomorpha</taxon>
        <taxon>Strongyloidoidea</taxon>
        <taxon>Steinernematidae</taxon>
        <taxon>Steinernema</taxon>
    </lineage>
</organism>
<protein>
    <submittedName>
        <fullName evidence="2">Uncharacterized protein</fullName>
    </submittedName>
</protein>
<reference evidence="2 3" key="2">
    <citation type="journal article" date="2019" name="G3 (Bethesda)">
        <title>Hybrid Assembly of the Genome of the Entomopathogenic Nematode Steinernema carpocapsae Identifies the X-Chromosome.</title>
        <authorList>
            <person name="Serra L."/>
            <person name="Macchietto M."/>
            <person name="Macias-Munoz A."/>
            <person name="McGill C.J."/>
            <person name="Rodriguez I.M."/>
            <person name="Rodriguez B."/>
            <person name="Murad R."/>
            <person name="Mortazavi A."/>
        </authorList>
    </citation>
    <scope>NUCLEOTIDE SEQUENCE [LARGE SCALE GENOMIC DNA]</scope>
    <source>
        <strain evidence="2 3">ALL</strain>
    </source>
</reference>
<feature type="compositionally biased region" description="Acidic residues" evidence="1">
    <location>
        <begin position="370"/>
        <end position="391"/>
    </location>
</feature>
<sequence>MHFCLPCVQIETKSFVEGLLKTKTRSGRHSALLSPCEAVALRRPIFEDQRSAPPLLLHSDCSKAHEAMRPLLFLLTLAVVLNVVSGVQCYITNSNTTKTAECPGKTCFNLEYKLMLRIKTIMATCGANFKDDVKKQLKGKLFSVEPKVAKYVTELDNCNKPYVNEKDLSKIPVLGQCCEGHLCNNPSKAPKDRKAVPLPTTTTKATTTTPTTTTKARTKFSTTTLTTKTTTTTTVTAKKSTTPPKKDSKAQTVILPSTTTPTTTTKAATKASTTTMASKTKAATTLSKKDSKAQAASKKPATHLKAAEKKTPLTNATTTVPLGSKEATEPAYPASDPKKPQTEAVKIMLLPSTTVEAPLDVNKPPASGDGFEDNDEPPASEEDPGDNDAADADSAQKEVNEDEENRAVVASSMVLLLFHVVFEFI</sequence>
<gene>
    <name evidence="2" type="ORF">L596_021873</name>
</gene>
<evidence type="ECO:0000313" key="2">
    <source>
        <dbReference type="EMBL" id="TKR69763.1"/>
    </source>
</evidence>
<dbReference type="EMBL" id="AZBU02000007">
    <property type="protein sequence ID" value="TKR69763.1"/>
    <property type="molecule type" value="Genomic_DNA"/>
</dbReference>